<evidence type="ECO:0000313" key="6">
    <source>
        <dbReference type="Proteomes" id="UP000186914"/>
    </source>
</evidence>
<reference evidence="6" key="1">
    <citation type="submission" date="2017-01" db="EMBL/GenBank/DDBJ databases">
        <authorList>
            <person name="Varghese N."/>
            <person name="Submissions S."/>
        </authorList>
    </citation>
    <scope>NUCLEOTIDE SEQUENCE [LARGE SCALE GENOMIC DNA]</scope>
    <source>
        <strain evidence="6">CGMCC 1.7737</strain>
    </source>
</reference>
<dbReference type="PANTHER" id="PTHR30154">
    <property type="entry name" value="LEUCINE-RESPONSIVE REGULATORY PROTEIN"/>
    <property type="match status" value="1"/>
</dbReference>
<evidence type="ECO:0000256" key="2">
    <source>
        <dbReference type="ARBA" id="ARBA00023125"/>
    </source>
</evidence>
<dbReference type="InterPro" id="IPR000485">
    <property type="entry name" value="AsnC-type_HTH_dom"/>
</dbReference>
<organism evidence="5 6">
    <name type="scientific">Haladaptatus litoreus</name>
    <dbReference type="NCBI Taxonomy" id="553468"/>
    <lineage>
        <taxon>Archaea</taxon>
        <taxon>Methanobacteriati</taxon>
        <taxon>Methanobacteriota</taxon>
        <taxon>Stenosarchaea group</taxon>
        <taxon>Halobacteria</taxon>
        <taxon>Halobacteriales</taxon>
        <taxon>Haladaptataceae</taxon>
        <taxon>Haladaptatus</taxon>
    </lineage>
</organism>
<evidence type="ECO:0000313" key="5">
    <source>
        <dbReference type="EMBL" id="SIR81498.1"/>
    </source>
</evidence>
<dbReference type="PROSITE" id="PS50956">
    <property type="entry name" value="HTH_ASNC_2"/>
    <property type="match status" value="1"/>
</dbReference>
<dbReference type="RefSeq" id="WP_076431757.1">
    <property type="nucleotide sequence ID" value="NZ_FTNO01000005.1"/>
</dbReference>
<dbReference type="SUPFAM" id="SSF46785">
    <property type="entry name" value="Winged helix' DNA-binding domain"/>
    <property type="match status" value="1"/>
</dbReference>
<dbReference type="InterPro" id="IPR036390">
    <property type="entry name" value="WH_DNA-bd_sf"/>
</dbReference>
<accession>A0A1N7E0B9</accession>
<dbReference type="InterPro" id="IPR036388">
    <property type="entry name" value="WH-like_DNA-bd_sf"/>
</dbReference>
<dbReference type="Gene3D" id="1.10.10.10">
    <property type="entry name" value="Winged helix-like DNA-binding domain superfamily/Winged helix DNA-binding domain"/>
    <property type="match status" value="1"/>
</dbReference>
<dbReference type="InterPro" id="IPR011991">
    <property type="entry name" value="ArsR-like_HTH"/>
</dbReference>
<dbReference type="PRINTS" id="PR00033">
    <property type="entry name" value="HTHASNC"/>
</dbReference>
<proteinExistence type="predicted"/>
<keyword evidence="3" id="KW-0804">Transcription</keyword>
<dbReference type="EMBL" id="FTNO01000005">
    <property type="protein sequence ID" value="SIR81498.1"/>
    <property type="molecule type" value="Genomic_DNA"/>
</dbReference>
<sequence length="158" mass="17616">MEPIQLDDVDRGILHVLQNDARNSTAAGMGEQVGVSASTVRNRIERLEKAGVIRGYNPDIDYERANYQLHVLIVCRAPPDERSTLADEVMEITGVVTIRELLTGTENIHIEAIAVDSDTVDSITEQIHELGLDIVSTNIIKIERVQPFDHFGKEVTER</sequence>
<dbReference type="PANTHER" id="PTHR30154:SF34">
    <property type="entry name" value="TRANSCRIPTIONAL REGULATOR AZLB"/>
    <property type="match status" value="1"/>
</dbReference>
<dbReference type="Proteomes" id="UP000186914">
    <property type="component" value="Unassembled WGS sequence"/>
</dbReference>
<name>A0A1N7E0B9_9EURY</name>
<feature type="domain" description="HTH asnC-type" evidence="4">
    <location>
        <begin position="6"/>
        <end position="68"/>
    </location>
</feature>
<evidence type="ECO:0000259" key="4">
    <source>
        <dbReference type="PROSITE" id="PS50956"/>
    </source>
</evidence>
<keyword evidence="6" id="KW-1185">Reference proteome</keyword>
<keyword evidence="2 5" id="KW-0238">DNA-binding</keyword>
<dbReference type="GO" id="GO:0005829">
    <property type="term" value="C:cytosol"/>
    <property type="evidence" value="ECO:0007669"/>
    <property type="project" value="TreeGrafter"/>
</dbReference>
<dbReference type="CDD" id="cd00090">
    <property type="entry name" value="HTH_ARSR"/>
    <property type="match status" value="1"/>
</dbReference>
<gene>
    <name evidence="5" type="ORF">SAMN05421858_3902</name>
</gene>
<evidence type="ECO:0000256" key="3">
    <source>
        <dbReference type="ARBA" id="ARBA00023163"/>
    </source>
</evidence>
<dbReference type="GO" id="GO:0043565">
    <property type="term" value="F:sequence-specific DNA binding"/>
    <property type="evidence" value="ECO:0007669"/>
    <property type="project" value="InterPro"/>
</dbReference>
<dbReference type="AlphaFoldDB" id="A0A1N7E0B9"/>
<dbReference type="SMART" id="SM00344">
    <property type="entry name" value="HTH_ASNC"/>
    <property type="match status" value="1"/>
</dbReference>
<protein>
    <submittedName>
        <fullName evidence="5">DNA-binding transcriptional regulator, Lrp family</fullName>
    </submittedName>
</protein>
<dbReference type="Pfam" id="PF13404">
    <property type="entry name" value="HTH_AsnC-type"/>
    <property type="match status" value="1"/>
</dbReference>
<evidence type="ECO:0000256" key="1">
    <source>
        <dbReference type="ARBA" id="ARBA00023015"/>
    </source>
</evidence>
<dbReference type="InterPro" id="IPR019888">
    <property type="entry name" value="Tscrpt_reg_AsnC-like"/>
</dbReference>
<keyword evidence="1" id="KW-0805">Transcription regulation</keyword>
<dbReference type="GO" id="GO:0043200">
    <property type="term" value="P:response to amino acid"/>
    <property type="evidence" value="ECO:0007669"/>
    <property type="project" value="TreeGrafter"/>
</dbReference>
<dbReference type="OrthoDB" id="247805at2157"/>